<proteinExistence type="inferred from homology"/>
<comment type="subcellular location">
    <subcellularLocation>
        <location evidence="5">Cytoplasm</location>
    </subcellularLocation>
</comment>
<feature type="binding site" evidence="5">
    <location>
        <position position="297"/>
    </location>
    <ligand>
        <name>Mn(2+)</name>
        <dbReference type="ChEBI" id="CHEBI:29035"/>
        <label>2</label>
    </ligand>
</feature>
<dbReference type="GO" id="GO:0009117">
    <property type="term" value="P:nucleotide metabolic process"/>
    <property type="evidence" value="ECO:0007669"/>
    <property type="project" value="UniProtKB-UniRule"/>
</dbReference>
<comment type="function">
    <text evidence="5">Isomerase that catalyzes the conversion of deoxy-ribose 1-phosphate (dRib-1-P) and ribose 1-phosphate (Rib-1-P) to deoxy-ribose 5-phosphate (dRib-5-P) and ribose 5-phosphate (Rib-5-P), respectively.</text>
</comment>
<dbReference type="InterPro" id="IPR006124">
    <property type="entry name" value="Metalloenzyme"/>
</dbReference>
<dbReference type="InterPro" id="IPR024052">
    <property type="entry name" value="Phosphopentomutase_DeoB_cap_sf"/>
</dbReference>
<keyword evidence="5" id="KW-0963">Cytoplasm</keyword>
<evidence type="ECO:0000313" key="9">
    <source>
        <dbReference type="EMBL" id="BAS27549.1"/>
    </source>
</evidence>
<name>A0A0K2SL22_LIMPI</name>
<dbReference type="NCBIfam" id="NF003766">
    <property type="entry name" value="PRK05362.1"/>
    <property type="match status" value="1"/>
</dbReference>
<keyword evidence="10" id="KW-1185">Reference proteome</keyword>
<feature type="domain" description="Metalloenzyme" evidence="8">
    <location>
        <begin position="7"/>
        <end position="388"/>
    </location>
</feature>
<dbReference type="Proteomes" id="UP000065807">
    <property type="component" value="Chromosome"/>
</dbReference>
<dbReference type="PATRIC" id="fig|1555112.3.peg.1737"/>
<feature type="binding site" evidence="5">
    <location>
        <position position="350"/>
    </location>
    <ligand>
        <name>Mn(2+)</name>
        <dbReference type="ChEBI" id="CHEBI:29035"/>
        <label>2</label>
    </ligand>
</feature>
<dbReference type="Pfam" id="PF01676">
    <property type="entry name" value="Metalloenzyme"/>
    <property type="match status" value="1"/>
</dbReference>
<feature type="binding site" evidence="5">
    <location>
        <position position="339"/>
    </location>
    <ligand>
        <name>Mn(2+)</name>
        <dbReference type="ChEBI" id="CHEBI:29035"/>
        <label>1</label>
    </ligand>
</feature>
<evidence type="ECO:0000256" key="5">
    <source>
        <dbReference type="HAMAP-Rule" id="MF_00740"/>
    </source>
</evidence>
<dbReference type="PIRSF" id="PIRSF001491">
    <property type="entry name" value="Ppentomutase"/>
    <property type="match status" value="1"/>
</dbReference>
<comment type="similarity">
    <text evidence="1 5">Belongs to the phosphopentomutase family.</text>
</comment>
<dbReference type="NCBIfam" id="TIGR01696">
    <property type="entry name" value="deoB"/>
    <property type="match status" value="1"/>
</dbReference>
<dbReference type="SUPFAM" id="SSF53649">
    <property type="entry name" value="Alkaline phosphatase-like"/>
    <property type="match status" value="1"/>
</dbReference>
<dbReference type="STRING" id="1555112.LIP_1703"/>
<reference evidence="10" key="2">
    <citation type="journal article" date="2016" name="Int. J. Syst. Evol. Microbiol.">
        <title>Complete genome sequence and cell structure of Limnochorda pilosa, a Gram-negative spore-former within the phylum Firmicutes.</title>
        <authorList>
            <person name="Watanabe M."/>
            <person name="Kojima H."/>
            <person name="Fukui M."/>
        </authorList>
    </citation>
    <scope>NUCLEOTIDE SEQUENCE [LARGE SCALE GENOMIC DNA]</scope>
    <source>
        <strain evidence="10">HC45</strain>
    </source>
</reference>
<dbReference type="PANTHER" id="PTHR21110:SF0">
    <property type="entry name" value="PHOSPHOPENTOMUTASE"/>
    <property type="match status" value="1"/>
</dbReference>
<feature type="binding site" evidence="5">
    <location>
        <position position="302"/>
    </location>
    <ligand>
        <name>Mn(2+)</name>
        <dbReference type="ChEBI" id="CHEBI:29035"/>
        <label>2</label>
    </ligand>
</feature>
<sequence length="406" mass="43822">MERMAWKRAVVLVLDSVGIGALPDASRYGDEGSNTVGNTARAVGGLKVPHLNGLGLGRLVAGPGLEAVPEPLASYGRMAERAPGKDTTTGHWEMMGCTLDRPLPTYPDGFPPEVIEPFEQAIGRKVLGNRAASGTEIIQELGDEHVRTGRPIVYTSADSVFQVAAHEDVIPPGELYRICAVAREQLRGEHAVGRVIARPFLGPFDEEGPGGRRRVFRRTDNRRDFSLAPPRPTLLDRLSEQGLAVRAVGKISDIFAGRGITRSVHAHGNQAVLETTLDLLLHAQEPGLIFANCVDFDMLWGHRNDARGYAGGLEEVDRFLPRLLDALAPDDRLILTADHGCDPTTPSTDHSREYVPLLWHAPGRPGLALGTRQTFADLGATLADGFGLGPSDEGTSFLPELPGEER</sequence>
<organism evidence="9 10">
    <name type="scientific">Limnochorda pilosa</name>
    <dbReference type="NCBI Taxonomy" id="1555112"/>
    <lineage>
        <taxon>Bacteria</taxon>
        <taxon>Bacillati</taxon>
        <taxon>Bacillota</taxon>
        <taxon>Limnochordia</taxon>
        <taxon>Limnochordales</taxon>
        <taxon>Limnochordaceae</taxon>
        <taxon>Limnochorda</taxon>
    </lineage>
</organism>
<dbReference type="GO" id="GO:0008973">
    <property type="term" value="F:phosphopentomutase activity"/>
    <property type="evidence" value="ECO:0007669"/>
    <property type="project" value="UniProtKB-UniRule"/>
</dbReference>
<comment type="cofactor">
    <cofactor evidence="5">
        <name>Mn(2+)</name>
        <dbReference type="ChEBI" id="CHEBI:29035"/>
    </cofactor>
    <text evidence="5">Binds 2 manganese ions.</text>
</comment>
<dbReference type="GO" id="GO:0000287">
    <property type="term" value="F:magnesium ion binding"/>
    <property type="evidence" value="ECO:0007669"/>
    <property type="project" value="UniProtKB-UniRule"/>
</dbReference>
<dbReference type="GO" id="GO:0006018">
    <property type="term" value="P:2-deoxyribose 1-phosphate catabolic process"/>
    <property type="evidence" value="ECO:0007669"/>
    <property type="project" value="UniProtKB-UniRule"/>
</dbReference>
<comment type="catalytic activity">
    <reaction evidence="5">
        <text>alpha-D-ribose 1-phosphate = D-ribose 5-phosphate</text>
        <dbReference type="Rhea" id="RHEA:18793"/>
        <dbReference type="ChEBI" id="CHEBI:57720"/>
        <dbReference type="ChEBI" id="CHEBI:78346"/>
        <dbReference type="EC" id="5.4.2.7"/>
    </reaction>
</comment>
<evidence type="ECO:0000313" key="10">
    <source>
        <dbReference type="Proteomes" id="UP000065807"/>
    </source>
</evidence>
<reference evidence="10" key="1">
    <citation type="submission" date="2015-07" db="EMBL/GenBank/DDBJ databases">
        <title>Complete genome sequence and phylogenetic analysis of Limnochorda pilosa.</title>
        <authorList>
            <person name="Watanabe M."/>
            <person name="Kojima H."/>
            <person name="Fukui M."/>
        </authorList>
    </citation>
    <scope>NUCLEOTIDE SEQUENCE [LARGE SCALE GENOMIC DNA]</scope>
    <source>
        <strain evidence="10">HC45</strain>
    </source>
</reference>
<protein>
    <recommendedName>
        <fullName evidence="5 6">Phosphopentomutase</fullName>
        <ecNumber evidence="5 6">5.4.2.7</ecNumber>
    </recommendedName>
    <alternativeName>
        <fullName evidence="5">Phosphodeoxyribomutase</fullName>
    </alternativeName>
</protein>
<dbReference type="GO" id="GO:0030145">
    <property type="term" value="F:manganese ion binding"/>
    <property type="evidence" value="ECO:0007669"/>
    <property type="project" value="UniProtKB-UniRule"/>
</dbReference>
<dbReference type="PANTHER" id="PTHR21110">
    <property type="entry name" value="PHOSPHOPENTOMUTASE"/>
    <property type="match status" value="1"/>
</dbReference>
<dbReference type="InterPro" id="IPR017850">
    <property type="entry name" value="Alkaline_phosphatase_core_sf"/>
</dbReference>
<dbReference type="GO" id="GO:0005829">
    <property type="term" value="C:cytosol"/>
    <property type="evidence" value="ECO:0007669"/>
    <property type="project" value="TreeGrafter"/>
</dbReference>
<gene>
    <name evidence="5" type="primary">deoB</name>
    <name evidence="9" type="ORF">LIP_1703</name>
</gene>
<evidence type="ECO:0000256" key="1">
    <source>
        <dbReference type="ARBA" id="ARBA00010373"/>
    </source>
</evidence>
<dbReference type="InterPro" id="IPR010045">
    <property type="entry name" value="DeoB"/>
</dbReference>
<feature type="region of interest" description="Disordered" evidence="7">
    <location>
        <begin position="386"/>
        <end position="406"/>
    </location>
</feature>
<keyword evidence="4 5" id="KW-0413">Isomerase</keyword>
<evidence type="ECO:0000259" key="8">
    <source>
        <dbReference type="Pfam" id="PF01676"/>
    </source>
</evidence>
<dbReference type="EMBL" id="AP014924">
    <property type="protein sequence ID" value="BAS27549.1"/>
    <property type="molecule type" value="Genomic_DNA"/>
</dbReference>
<feature type="binding site" evidence="5">
    <location>
        <position position="338"/>
    </location>
    <ligand>
        <name>Mn(2+)</name>
        <dbReference type="ChEBI" id="CHEBI:29035"/>
        <label>1</label>
    </ligand>
</feature>
<evidence type="ECO:0000256" key="2">
    <source>
        <dbReference type="ARBA" id="ARBA00022723"/>
    </source>
</evidence>
<keyword evidence="2 5" id="KW-0479">Metal-binding</keyword>
<feature type="binding site" evidence="5">
    <location>
        <position position="15"/>
    </location>
    <ligand>
        <name>Mn(2+)</name>
        <dbReference type="ChEBI" id="CHEBI:29035"/>
        <label>1</label>
    </ligand>
</feature>
<dbReference type="Gene3D" id="3.40.720.10">
    <property type="entry name" value="Alkaline Phosphatase, subunit A"/>
    <property type="match status" value="1"/>
</dbReference>
<evidence type="ECO:0000256" key="3">
    <source>
        <dbReference type="ARBA" id="ARBA00023211"/>
    </source>
</evidence>
<dbReference type="CDD" id="cd16009">
    <property type="entry name" value="PPM"/>
    <property type="match status" value="1"/>
</dbReference>
<evidence type="ECO:0000256" key="6">
    <source>
        <dbReference type="NCBIfam" id="TIGR01696"/>
    </source>
</evidence>
<dbReference type="UniPathway" id="UPA00087">
    <property type="reaction ID" value="UER00173"/>
</dbReference>
<keyword evidence="3 5" id="KW-0464">Manganese</keyword>
<dbReference type="GO" id="GO:0043094">
    <property type="term" value="P:metabolic compound salvage"/>
    <property type="evidence" value="ECO:0007669"/>
    <property type="project" value="UniProtKB-UniRule"/>
</dbReference>
<dbReference type="SUPFAM" id="SSF143856">
    <property type="entry name" value="DeoB insert domain-like"/>
    <property type="match status" value="1"/>
</dbReference>
<evidence type="ECO:0000256" key="4">
    <source>
        <dbReference type="ARBA" id="ARBA00023235"/>
    </source>
</evidence>
<comment type="catalytic activity">
    <reaction evidence="5">
        <text>2-deoxy-alpha-D-ribose 1-phosphate = 2-deoxy-D-ribose 5-phosphate</text>
        <dbReference type="Rhea" id="RHEA:27658"/>
        <dbReference type="ChEBI" id="CHEBI:57259"/>
        <dbReference type="ChEBI" id="CHEBI:62877"/>
        <dbReference type="EC" id="5.4.2.7"/>
    </reaction>
</comment>
<comment type="pathway">
    <text evidence="5">Carbohydrate degradation; 2-deoxy-D-ribose 1-phosphate degradation; D-glyceraldehyde 3-phosphate and acetaldehyde from 2-deoxy-alpha-D-ribose 1-phosphate: step 1/2.</text>
</comment>
<dbReference type="Gene3D" id="3.30.70.1250">
    <property type="entry name" value="Phosphopentomutase"/>
    <property type="match status" value="1"/>
</dbReference>
<dbReference type="KEGG" id="lpil:LIP_1703"/>
<evidence type="ECO:0000256" key="7">
    <source>
        <dbReference type="SAM" id="MobiDB-lite"/>
    </source>
</evidence>
<dbReference type="GO" id="GO:0006015">
    <property type="term" value="P:5-phosphoribose 1-diphosphate biosynthetic process"/>
    <property type="evidence" value="ECO:0007669"/>
    <property type="project" value="UniProtKB-UniPathway"/>
</dbReference>
<accession>A0A0K2SL22</accession>
<dbReference type="EC" id="5.4.2.7" evidence="5 6"/>
<dbReference type="HAMAP" id="MF_00740">
    <property type="entry name" value="Phosphopentomut"/>
    <property type="match status" value="1"/>
</dbReference>
<dbReference type="AlphaFoldDB" id="A0A0K2SL22"/>